<feature type="region of interest" description="Disordered" evidence="4">
    <location>
        <begin position="242"/>
        <end position="263"/>
    </location>
</feature>
<keyword evidence="1" id="KW-0805">Transcription regulation</keyword>
<dbReference type="InterPro" id="IPR036388">
    <property type="entry name" value="WH-like_DNA-bd_sf"/>
</dbReference>
<evidence type="ECO:0000313" key="6">
    <source>
        <dbReference type="EMBL" id="GAA2478527.1"/>
    </source>
</evidence>
<evidence type="ECO:0000259" key="5">
    <source>
        <dbReference type="SMART" id="SM00418"/>
    </source>
</evidence>
<feature type="compositionally biased region" description="Basic and acidic residues" evidence="4">
    <location>
        <begin position="249"/>
        <end position="258"/>
    </location>
</feature>
<evidence type="ECO:0000256" key="3">
    <source>
        <dbReference type="ARBA" id="ARBA00023163"/>
    </source>
</evidence>
<dbReference type="SMART" id="SM00418">
    <property type="entry name" value="HTH_ARSR"/>
    <property type="match status" value="1"/>
</dbReference>
<gene>
    <name evidence="6" type="ORF">GCM10010406_13360</name>
</gene>
<organism evidence="6 7">
    <name type="scientific">Streptomyces thermolineatus</name>
    <dbReference type="NCBI Taxonomy" id="44033"/>
    <lineage>
        <taxon>Bacteria</taxon>
        <taxon>Bacillati</taxon>
        <taxon>Actinomycetota</taxon>
        <taxon>Actinomycetes</taxon>
        <taxon>Kitasatosporales</taxon>
        <taxon>Streptomycetaceae</taxon>
        <taxon>Streptomyces</taxon>
    </lineage>
</organism>
<dbReference type="RefSeq" id="WP_344382168.1">
    <property type="nucleotide sequence ID" value="NZ_BAAATA010000005.1"/>
</dbReference>
<dbReference type="Proteomes" id="UP001501358">
    <property type="component" value="Unassembled WGS sequence"/>
</dbReference>
<feature type="domain" description="HTH arsR-type" evidence="5">
    <location>
        <begin position="261"/>
        <end position="337"/>
    </location>
</feature>
<sequence length="348" mass="37683">MLRVHFTAQDLVRVRIATTADPLWETVNGFQLLRKREAATVFGQWRRLTGPRLSSASSRMLAPLLPAYGYFPDFLTPVLPGGPSLEAAIDAIASTPRRQLRHDLTVLATERRLPPWVSALAAGEVETLHRLGEAFRVCHREAVAPVWSRIRAHVDADRAARGQAFLAGGVEGVLRSLGPAFRWRPPVLEADYPVEQDLHLDGRGLLLQPSFFCWRMPVTFVDGALSPVLVYPVRPGPGWLEDVPGGAPRARDGARDGEAGGGLGPLIGRTRAALLDAVRGGCSTGDLARRLGVSASAVSQHVAVLREAGLLVSSRKAQHVLHTITPEGRALLRAPRRPVEALVPRPPV</sequence>
<reference evidence="6 7" key="1">
    <citation type="journal article" date="2019" name="Int. J. Syst. Evol. Microbiol.">
        <title>The Global Catalogue of Microorganisms (GCM) 10K type strain sequencing project: providing services to taxonomists for standard genome sequencing and annotation.</title>
        <authorList>
            <consortium name="The Broad Institute Genomics Platform"/>
            <consortium name="The Broad Institute Genome Sequencing Center for Infectious Disease"/>
            <person name="Wu L."/>
            <person name="Ma J."/>
        </authorList>
    </citation>
    <scope>NUCLEOTIDE SEQUENCE [LARGE SCALE GENOMIC DNA]</scope>
    <source>
        <strain evidence="6 7">JCM 6307</strain>
    </source>
</reference>
<dbReference type="EMBL" id="BAAATA010000005">
    <property type="protein sequence ID" value="GAA2478527.1"/>
    <property type="molecule type" value="Genomic_DNA"/>
</dbReference>
<evidence type="ECO:0000256" key="2">
    <source>
        <dbReference type="ARBA" id="ARBA00023125"/>
    </source>
</evidence>
<dbReference type="SUPFAM" id="SSF46785">
    <property type="entry name" value="Winged helix' DNA-binding domain"/>
    <property type="match status" value="1"/>
</dbReference>
<protein>
    <submittedName>
        <fullName evidence="6">Winged helix-turn-helix domain-containing protein</fullName>
    </submittedName>
</protein>
<dbReference type="CDD" id="cd00090">
    <property type="entry name" value="HTH_ARSR"/>
    <property type="match status" value="1"/>
</dbReference>
<name>A0ABN3L659_9ACTN</name>
<dbReference type="InterPro" id="IPR051011">
    <property type="entry name" value="Metal_resp_trans_reg"/>
</dbReference>
<dbReference type="InterPro" id="IPR001845">
    <property type="entry name" value="HTH_ArsR_DNA-bd_dom"/>
</dbReference>
<evidence type="ECO:0000256" key="4">
    <source>
        <dbReference type="SAM" id="MobiDB-lite"/>
    </source>
</evidence>
<comment type="caution">
    <text evidence="6">The sequence shown here is derived from an EMBL/GenBank/DDBJ whole genome shotgun (WGS) entry which is preliminary data.</text>
</comment>
<evidence type="ECO:0000313" key="7">
    <source>
        <dbReference type="Proteomes" id="UP001501358"/>
    </source>
</evidence>
<dbReference type="PANTHER" id="PTHR43132:SF8">
    <property type="entry name" value="HTH-TYPE TRANSCRIPTIONAL REGULATOR KMTR"/>
    <property type="match status" value="1"/>
</dbReference>
<accession>A0ABN3L659</accession>
<keyword evidence="3" id="KW-0804">Transcription</keyword>
<keyword evidence="2" id="KW-0238">DNA-binding</keyword>
<dbReference type="InterPro" id="IPR036390">
    <property type="entry name" value="WH_DNA-bd_sf"/>
</dbReference>
<dbReference type="Pfam" id="PF12840">
    <property type="entry name" value="HTH_20"/>
    <property type="match status" value="1"/>
</dbReference>
<keyword evidence="7" id="KW-1185">Reference proteome</keyword>
<dbReference type="Gene3D" id="1.10.10.10">
    <property type="entry name" value="Winged helix-like DNA-binding domain superfamily/Winged helix DNA-binding domain"/>
    <property type="match status" value="1"/>
</dbReference>
<dbReference type="PANTHER" id="PTHR43132">
    <property type="entry name" value="ARSENICAL RESISTANCE OPERON REPRESSOR ARSR-RELATED"/>
    <property type="match status" value="1"/>
</dbReference>
<evidence type="ECO:0000256" key="1">
    <source>
        <dbReference type="ARBA" id="ARBA00023015"/>
    </source>
</evidence>
<dbReference type="InterPro" id="IPR011991">
    <property type="entry name" value="ArsR-like_HTH"/>
</dbReference>
<proteinExistence type="predicted"/>